<keyword evidence="1 10" id="KW-0963">Cytoplasm</keyword>
<evidence type="ECO:0000256" key="6">
    <source>
        <dbReference type="ARBA" id="ARBA00022840"/>
    </source>
</evidence>
<dbReference type="GO" id="GO:0004747">
    <property type="term" value="F:ribokinase activity"/>
    <property type="evidence" value="ECO:0007669"/>
    <property type="project" value="UniProtKB-UniRule"/>
</dbReference>
<dbReference type="PRINTS" id="PR00990">
    <property type="entry name" value="RIBOKINASE"/>
</dbReference>
<dbReference type="GO" id="GO:0005829">
    <property type="term" value="C:cytosol"/>
    <property type="evidence" value="ECO:0007669"/>
    <property type="project" value="TreeGrafter"/>
</dbReference>
<keyword evidence="2 10" id="KW-0808">Transferase</keyword>
<dbReference type="GO" id="GO:0005524">
    <property type="term" value="F:ATP binding"/>
    <property type="evidence" value="ECO:0007669"/>
    <property type="project" value="UniProtKB-UniRule"/>
</dbReference>
<feature type="binding site" evidence="10">
    <location>
        <position position="152"/>
    </location>
    <ligand>
        <name>substrate</name>
    </ligand>
</feature>
<organism evidence="13 14">
    <name type="scientific">Coprobacter secundus subsp. similis</name>
    <dbReference type="NCBI Taxonomy" id="2751153"/>
    <lineage>
        <taxon>Bacteria</taxon>
        <taxon>Pseudomonadati</taxon>
        <taxon>Bacteroidota</taxon>
        <taxon>Bacteroidia</taxon>
        <taxon>Bacteroidales</taxon>
        <taxon>Barnesiellaceae</taxon>
        <taxon>Coprobacter</taxon>
    </lineage>
</organism>
<dbReference type="PANTHER" id="PTHR10584">
    <property type="entry name" value="SUGAR KINASE"/>
    <property type="match status" value="1"/>
</dbReference>
<evidence type="ECO:0000256" key="10">
    <source>
        <dbReference type="HAMAP-Rule" id="MF_01987"/>
    </source>
</evidence>
<feature type="binding site" evidence="10">
    <location>
        <begin position="263"/>
        <end position="264"/>
    </location>
    <ligand>
        <name>ATP</name>
        <dbReference type="ChEBI" id="CHEBI:30616"/>
    </ligand>
</feature>
<dbReference type="NCBIfam" id="TIGR02152">
    <property type="entry name" value="D_ribokin_bact"/>
    <property type="match status" value="1"/>
</dbReference>
<dbReference type="Gene3D" id="3.40.1190.20">
    <property type="match status" value="1"/>
</dbReference>
<keyword evidence="3 10" id="KW-0479">Metal-binding</keyword>
<protein>
    <recommendedName>
        <fullName evidence="10 11">Ribokinase</fullName>
        <shortName evidence="10">RK</shortName>
        <ecNumber evidence="10 11">2.7.1.15</ecNumber>
    </recommendedName>
</protein>
<feature type="binding site" evidence="10">
    <location>
        <position position="258"/>
    </location>
    <ligand>
        <name>K(+)</name>
        <dbReference type="ChEBI" id="CHEBI:29103"/>
    </ligand>
</feature>
<feature type="binding site" evidence="10">
    <location>
        <position position="297"/>
    </location>
    <ligand>
        <name>K(+)</name>
        <dbReference type="ChEBI" id="CHEBI:29103"/>
    </ligand>
</feature>
<dbReference type="EC" id="2.7.1.15" evidence="10 11"/>
<dbReference type="UniPathway" id="UPA00916">
    <property type="reaction ID" value="UER00889"/>
</dbReference>
<feature type="binding site" evidence="10">
    <location>
        <begin position="23"/>
        <end position="25"/>
    </location>
    <ligand>
        <name>substrate</name>
    </ligand>
</feature>
<dbReference type="Proteomes" id="UP000594042">
    <property type="component" value="Chromosome"/>
</dbReference>
<evidence type="ECO:0000313" key="13">
    <source>
        <dbReference type="EMBL" id="BCI64024.1"/>
    </source>
</evidence>
<name>A0A7G1HZZ8_9BACT</name>
<feature type="binding site" evidence="10">
    <location>
        <begin position="51"/>
        <end position="55"/>
    </location>
    <ligand>
        <name>substrate</name>
    </ligand>
</feature>
<dbReference type="NCBIfam" id="NF008353">
    <property type="entry name" value="PRK11142.1"/>
    <property type="match status" value="1"/>
</dbReference>
<dbReference type="GO" id="GO:0046872">
    <property type="term" value="F:metal ion binding"/>
    <property type="evidence" value="ECO:0007669"/>
    <property type="project" value="UniProtKB-KW"/>
</dbReference>
<dbReference type="InterPro" id="IPR002139">
    <property type="entry name" value="Ribo/fructo_kinase"/>
</dbReference>
<comment type="subunit">
    <text evidence="10">Homodimer.</text>
</comment>
<keyword evidence="5 10" id="KW-0418">Kinase</keyword>
<sequence length="312" mass="33333">MIKYQEKYNIMKNPKIVVVGSCNTDMVVKANKLPAPGETVLGGTFLMNPGGKGANQAVAAARLGGNVALISKIGNDLFGRQSIELFRAEGIDTDYVFTDNKNPSGVALISVDSSGENCIIVASGANSSLDISDINKAQKILIEASIILIQFEIPMQTVEYVIKFASKYNKKIILNPAPAQILSEQFLTSISLIVPNRIEAELLTGIKVYDWESAKKAADKMEEKGLKNIIITLGSLGVLVKTKSNHYIIPAHEVKAVDTTAAGDTFCGALCVALSEGQDIISAAKFANKASSITVTRMGAQSSIPNKKELLL</sequence>
<evidence type="ECO:0000256" key="4">
    <source>
        <dbReference type="ARBA" id="ARBA00022741"/>
    </source>
</evidence>
<proteinExistence type="inferred from homology"/>
<evidence type="ECO:0000256" key="1">
    <source>
        <dbReference type="ARBA" id="ARBA00022490"/>
    </source>
</evidence>
<evidence type="ECO:0000256" key="3">
    <source>
        <dbReference type="ARBA" id="ARBA00022723"/>
    </source>
</evidence>
<comment type="function">
    <text evidence="10">Catalyzes the phosphorylation of ribose at O-5 in a reaction requiring ATP and magnesium. The resulting D-ribose-5-phosphate can then be used either for sythesis of nucleotides, histidine, and tryptophan, or as a component of the pentose phosphate pathway.</text>
</comment>
<comment type="activity regulation">
    <text evidence="10">Activated by a monovalent cation that binds near, but not in, the active site. The most likely occupant of the site in vivo is potassium. Ion binding induces a conformational change that may alter substrate affinity.</text>
</comment>
<comment type="catalytic activity">
    <reaction evidence="10">
        <text>D-ribose + ATP = D-ribose 5-phosphate + ADP + H(+)</text>
        <dbReference type="Rhea" id="RHEA:13697"/>
        <dbReference type="ChEBI" id="CHEBI:15378"/>
        <dbReference type="ChEBI" id="CHEBI:30616"/>
        <dbReference type="ChEBI" id="CHEBI:47013"/>
        <dbReference type="ChEBI" id="CHEBI:78346"/>
        <dbReference type="ChEBI" id="CHEBI:456216"/>
        <dbReference type="EC" id="2.7.1.15"/>
    </reaction>
</comment>
<evidence type="ECO:0000256" key="8">
    <source>
        <dbReference type="ARBA" id="ARBA00022958"/>
    </source>
</evidence>
<comment type="subcellular location">
    <subcellularLocation>
        <location evidence="10">Cytoplasm</location>
    </subcellularLocation>
</comment>
<evidence type="ECO:0000256" key="2">
    <source>
        <dbReference type="ARBA" id="ARBA00022679"/>
    </source>
</evidence>
<dbReference type="GO" id="GO:0019303">
    <property type="term" value="P:D-ribose catabolic process"/>
    <property type="evidence" value="ECO:0007669"/>
    <property type="project" value="UniProtKB-UniRule"/>
</dbReference>
<evidence type="ECO:0000256" key="11">
    <source>
        <dbReference type="NCBIfam" id="TIGR02152"/>
    </source>
</evidence>
<evidence type="ECO:0000313" key="14">
    <source>
        <dbReference type="Proteomes" id="UP000594042"/>
    </source>
</evidence>
<feature type="binding site" evidence="10">
    <location>
        <position position="294"/>
    </location>
    <ligand>
        <name>K(+)</name>
        <dbReference type="ChEBI" id="CHEBI:29103"/>
    </ligand>
</feature>
<keyword evidence="4 10" id="KW-0547">Nucleotide-binding</keyword>
<dbReference type="KEGG" id="copr:Cop2CBH44_23770"/>
<comment type="cofactor">
    <cofactor evidence="10">
        <name>Mg(2+)</name>
        <dbReference type="ChEBI" id="CHEBI:18420"/>
    </cofactor>
    <text evidence="10">Requires a divalent cation, most likely magnesium in vivo, as an electrophilic catalyst to aid phosphoryl group transfer. It is the chelate of the metal and the nucleotide that is the actual substrate.</text>
</comment>
<dbReference type="AlphaFoldDB" id="A0A7G1HZZ8"/>
<dbReference type="SUPFAM" id="SSF53613">
    <property type="entry name" value="Ribokinase-like"/>
    <property type="match status" value="1"/>
</dbReference>
<reference evidence="14" key="1">
    <citation type="submission" date="2020-07" db="EMBL/GenBank/DDBJ databases">
        <title>Complete genome sequencing of Coprobacter sp. strain 2CBH44.</title>
        <authorList>
            <person name="Sakamoto M."/>
            <person name="Murakami T."/>
            <person name="Mori H."/>
        </authorList>
    </citation>
    <scope>NUCLEOTIDE SEQUENCE [LARGE SCALE GENOMIC DNA]</scope>
    <source>
        <strain evidence="14">2CBH44</strain>
    </source>
</reference>
<keyword evidence="9 10" id="KW-0119">Carbohydrate metabolism</keyword>
<comment type="caution">
    <text evidence="10">Lacks conserved residue(s) required for the propagation of feature annotation.</text>
</comment>
<feature type="binding site" evidence="10">
    <location>
        <position position="264"/>
    </location>
    <ligand>
        <name>substrate</name>
    </ligand>
</feature>
<feature type="binding site" evidence="10">
    <location>
        <begin position="232"/>
        <end position="237"/>
    </location>
    <ligand>
        <name>ATP</name>
        <dbReference type="ChEBI" id="CHEBI:30616"/>
    </ligand>
</feature>
<keyword evidence="6 10" id="KW-0067">ATP-binding</keyword>
<dbReference type="EMBL" id="AP023322">
    <property type="protein sequence ID" value="BCI64024.1"/>
    <property type="molecule type" value="Genomic_DNA"/>
</dbReference>
<evidence type="ECO:0000256" key="5">
    <source>
        <dbReference type="ARBA" id="ARBA00022777"/>
    </source>
</evidence>
<dbReference type="CDD" id="cd01174">
    <property type="entry name" value="ribokinase"/>
    <property type="match status" value="1"/>
</dbReference>
<evidence type="ECO:0000256" key="9">
    <source>
        <dbReference type="ARBA" id="ARBA00023277"/>
    </source>
</evidence>
<dbReference type="Pfam" id="PF00294">
    <property type="entry name" value="PfkB"/>
    <property type="match status" value="1"/>
</dbReference>
<gene>
    <name evidence="13" type="primary">rbsK_2</name>
    <name evidence="10" type="synonym">rbsK</name>
    <name evidence="13" type="ORF">Cop2CBH44_23770</name>
</gene>
<dbReference type="FunFam" id="3.40.1190.20:FF:000012">
    <property type="entry name" value="Ribokinase"/>
    <property type="match status" value="1"/>
</dbReference>
<dbReference type="PANTHER" id="PTHR10584:SF166">
    <property type="entry name" value="RIBOKINASE"/>
    <property type="match status" value="1"/>
</dbReference>
<dbReference type="HAMAP" id="MF_01987">
    <property type="entry name" value="Ribokinase"/>
    <property type="match status" value="1"/>
</dbReference>
<dbReference type="InterPro" id="IPR029056">
    <property type="entry name" value="Ribokinase-like"/>
</dbReference>
<feature type="binding site" evidence="10">
    <location>
        <position position="303"/>
    </location>
    <ligand>
        <name>K(+)</name>
        <dbReference type="ChEBI" id="CHEBI:29103"/>
    </ligand>
</feature>
<evidence type="ECO:0000256" key="7">
    <source>
        <dbReference type="ARBA" id="ARBA00022842"/>
    </source>
</evidence>
<evidence type="ECO:0000259" key="12">
    <source>
        <dbReference type="Pfam" id="PF00294"/>
    </source>
</evidence>
<keyword evidence="14" id="KW-1185">Reference proteome</keyword>
<feature type="binding site" evidence="10">
    <location>
        <position position="260"/>
    </location>
    <ligand>
        <name>K(+)</name>
        <dbReference type="ChEBI" id="CHEBI:29103"/>
    </ligand>
</feature>
<feature type="binding site" evidence="10">
    <location>
        <position position="288"/>
    </location>
    <ligand>
        <name>ATP</name>
        <dbReference type="ChEBI" id="CHEBI:30616"/>
    </ligand>
</feature>
<keyword evidence="8 10" id="KW-0630">Potassium</keyword>
<feature type="binding site" evidence="10">
    <location>
        <position position="196"/>
    </location>
    <ligand>
        <name>ATP</name>
        <dbReference type="ChEBI" id="CHEBI:30616"/>
    </ligand>
</feature>
<dbReference type="InterPro" id="IPR011877">
    <property type="entry name" value="Ribokinase"/>
</dbReference>
<keyword evidence="7 10" id="KW-0460">Magnesium</keyword>
<feature type="active site" description="Proton acceptor" evidence="10">
    <location>
        <position position="264"/>
    </location>
</feature>
<feature type="domain" description="Carbohydrate kinase PfkB" evidence="12">
    <location>
        <begin position="14"/>
        <end position="306"/>
    </location>
</feature>
<comment type="similarity">
    <text evidence="10">Belongs to the carbohydrate kinase PfkB family. Ribokinase subfamily.</text>
</comment>
<accession>A0A7G1HZZ8</accession>
<comment type="pathway">
    <text evidence="10">Carbohydrate metabolism; D-ribose degradation; D-ribose 5-phosphate from beta-D-ribopyranose: step 2/2.</text>
</comment>
<dbReference type="InterPro" id="IPR011611">
    <property type="entry name" value="PfkB_dom"/>
</dbReference>
<feature type="binding site" evidence="10">
    <location>
        <position position="299"/>
    </location>
    <ligand>
        <name>K(+)</name>
        <dbReference type="ChEBI" id="CHEBI:29103"/>
    </ligand>
</feature>